<dbReference type="Pfam" id="PF08241">
    <property type="entry name" value="Methyltransf_11"/>
    <property type="match status" value="1"/>
</dbReference>
<dbReference type="AlphaFoldDB" id="A0A316FVD1"/>
<evidence type="ECO:0000313" key="3">
    <source>
        <dbReference type="Proteomes" id="UP000245697"/>
    </source>
</evidence>
<sequence>MMDQTTSEIVDFYTGYDEAGRLDRRASFQLERIRTRELLEQHLPPAPASILDVGGGPGAYARPLLAAGYRVRIVDLVPAHVEQARAGQPPIDAIVGDARSLPVPDRSCDATLLLGPLYHLMDRADRVQALREAVRVTRPGGVVLAAAITRFAGPLDFAANGRFTSERLYAEARQILADGRNHPGLGFTHAYFHRVPELAGEFRDAGLTEVTVHGIEGPAWPAAEAATGTPSERTVLDGALALARLYSTEADVVSVSAHLMAVANTPGRR</sequence>
<feature type="domain" description="Methyltransferase type 11" evidence="1">
    <location>
        <begin position="51"/>
        <end position="144"/>
    </location>
</feature>
<keyword evidence="2" id="KW-0830">Ubiquinone</keyword>
<protein>
    <submittedName>
        <fullName evidence="2">Ubiquinone/menaquinone biosynthesis C-methylase UbiE</fullName>
    </submittedName>
</protein>
<keyword evidence="2" id="KW-0808">Transferase</keyword>
<dbReference type="EMBL" id="QGGR01000001">
    <property type="protein sequence ID" value="PWK52282.1"/>
    <property type="molecule type" value="Genomic_DNA"/>
</dbReference>
<dbReference type="CDD" id="cd02440">
    <property type="entry name" value="AdoMet_MTases"/>
    <property type="match status" value="1"/>
</dbReference>
<accession>A0A316FVD1</accession>
<dbReference type="InterPro" id="IPR013216">
    <property type="entry name" value="Methyltransf_11"/>
</dbReference>
<evidence type="ECO:0000259" key="1">
    <source>
        <dbReference type="Pfam" id="PF08241"/>
    </source>
</evidence>
<dbReference type="PANTHER" id="PTHR43591">
    <property type="entry name" value="METHYLTRANSFERASE"/>
    <property type="match status" value="1"/>
</dbReference>
<evidence type="ECO:0000313" key="2">
    <source>
        <dbReference type="EMBL" id="PWK52282.1"/>
    </source>
</evidence>
<dbReference type="PANTHER" id="PTHR43591:SF24">
    <property type="entry name" value="2-METHOXY-6-POLYPRENYL-1,4-BENZOQUINOL METHYLASE, MITOCHONDRIAL"/>
    <property type="match status" value="1"/>
</dbReference>
<dbReference type="Gene3D" id="3.40.50.150">
    <property type="entry name" value="Vaccinia Virus protein VP39"/>
    <property type="match status" value="1"/>
</dbReference>
<name>A0A316FVD1_9ACTN</name>
<reference evidence="2 3" key="1">
    <citation type="submission" date="2018-05" db="EMBL/GenBank/DDBJ databases">
        <title>Genomic Encyclopedia of Archaeal and Bacterial Type Strains, Phase II (KMG-II): from individual species to whole genera.</title>
        <authorList>
            <person name="Goeker M."/>
        </authorList>
    </citation>
    <scope>NUCLEOTIDE SEQUENCE [LARGE SCALE GENOMIC DNA]</scope>
    <source>
        <strain evidence="2 3">DSM 45184</strain>
    </source>
</reference>
<dbReference type="Proteomes" id="UP000245697">
    <property type="component" value="Unassembled WGS sequence"/>
</dbReference>
<keyword evidence="3" id="KW-1185">Reference proteome</keyword>
<dbReference type="GO" id="GO:0008757">
    <property type="term" value="F:S-adenosylmethionine-dependent methyltransferase activity"/>
    <property type="evidence" value="ECO:0007669"/>
    <property type="project" value="InterPro"/>
</dbReference>
<dbReference type="InterPro" id="IPR029063">
    <property type="entry name" value="SAM-dependent_MTases_sf"/>
</dbReference>
<comment type="caution">
    <text evidence="2">The sequence shown here is derived from an EMBL/GenBank/DDBJ whole genome shotgun (WGS) entry which is preliminary data.</text>
</comment>
<proteinExistence type="predicted"/>
<gene>
    <name evidence="2" type="ORF">BC793_101291</name>
</gene>
<dbReference type="GO" id="GO:0032259">
    <property type="term" value="P:methylation"/>
    <property type="evidence" value="ECO:0007669"/>
    <property type="project" value="UniProtKB-KW"/>
</dbReference>
<keyword evidence="2" id="KW-0489">Methyltransferase</keyword>
<dbReference type="SUPFAM" id="SSF53335">
    <property type="entry name" value="S-adenosyl-L-methionine-dependent methyltransferases"/>
    <property type="match status" value="1"/>
</dbReference>
<organism evidence="2 3">
    <name type="scientific">Actinoplanes xinjiangensis</name>
    <dbReference type="NCBI Taxonomy" id="512350"/>
    <lineage>
        <taxon>Bacteria</taxon>
        <taxon>Bacillati</taxon>
        <taxon>Actinomycetota</taxon>
        <taxon>Actinomycetes</taxon>
        <taxon>Micromonosporales</taxon>
        <taxon>Micromonosporaceae</taxon>
        <taxon>Actinoplanes</taxon>
    </lineage>
</organism>